<sequence>MHGEKRNTDNRILIQLKSATRLVKITLCFCHTIHTLHKLYFFKSMPESHISNATATKEEPPSTDI</sequence>
<dbReference type="AlphaFoldDB" id="A0A2P2QPX3"/>
<protein>
    <submittedName>
        <fullName evidence="1">Uncharacterized protein</fullName>
    </submittedName>
</protein>
<reference evidence="1" key="1">
    <citation type="submission" date="2018-02" db="EMBL/GenBank/DDBJ databases">
        <title>Rhizophora mucronata_Transcriptome.</title>
        <authorList>
            <person name="Meera S.P."/>
            <person name="Sreeshan A."/>
            <person name="Augustine A."/>
        </authorList>
    </citation>
    <scope>NUCLEOTIDE SEQUENCE</scope>
    <source>
        <tissue evidence="1">Leaf</tissue>
    </source>
</reference>
<evidence type="ECO:0000313" key="1">
    <source>
        <dbReference type="EMBL" id="MBX69086.1"/>
    </source>
</evidence>
<accession>A0A2P2QPX3</accession>
<proteinExistence type="predicted"/>
<dbReference type="EMBL" id="GGEC01088602">
    <property type="protein sequence ID" value="MBX69086.1"/>
    <property type="molecule type" value="Transcribed_RNA"/>
</dbReference>
<organism evidence="1">
    <name type="scientific">Rhizophora mucronata</name>
    <name type="common">Asiatic mangrove</name>
    <dbReference type="NCBI Taxonomy" id="61149"/>
    <lineage>
        <taxon>Eukaryota</taxon>
        <taxon>Viridiplantae</taxon>
        <taxon>Streptophyta</taxon>
        <taxon>Embryophyta</taxon>
        <taxon>Tracheophyta</taxon>
        <taxon>Spermatophyta</taxon>
        <taxon>Magnoliopsida</taxon>
        <taxon>eudicotyledons</taxon>
        <taxon>Gunneridae</taxon>
        <taxon>Pentapetalae</taxon>
        <taxon>rosids</taxon>
        <taxon>fabids</taxon>
        <taxon>Malpighiales</taxon>
        <taxon>Rhizophoraceae</taxon>
        <taxon>Rhizophora</taxon>
    </lineage>
</organism>
<name>A0A2P2QPX3_RHIMU</name>